<feature type="domain" description="DUF6794" evidence="3">
    <location>
        <begin position="147"/>
        <end position="230"/>
    </location>
</feature>
<keyword evidence="2" id="KW-0732">Signal</keyword>
<keyword evidence="1" id="KW-0175">Coiled coil</keyword>
<evidence type="ECO:0000313" key="5">
    <source>
        <dbReference type="Proteomes" id="UP000535020"/>
    </source>
</evidence>
<evidence type="ECO:0000256" key="1">
    <source>
        <dbReference type="SAM" id="Coils"/>
    </source>
</evidence>
<dbReference type="AlphaFoldDB" id="A0A7Y8Y539"/>
<dbReference type="Pfam" id="PF20594">
    <property type="entry name" value="DUF6794"/>
    <property type="match status" value="1"/>
</dbReference>
<name>A0A7Y8Y539_9FLAO</name>
<gene>
    <name evidence="4" type="ORF">HZF10_17505</name>
</gene>
<feature type="chain" id="PRO_5031034288" description="DUF6794 domain-containing protein" evidence="2">
    <location>
        <begin position="21"/>
        <end position="375"/>
    </location>
</feature>
<feature type="coiled-coil region" evidence="1">
    <location>
        <begin position="246"/>
        <end position="276"/>
    </location>
</feature>
<dbReference type="Proteomes" id="UP000535020">
    <property type="component" value="Unassembled WGS sequence"/>
</dbReference>
<protein>
    <recommendedName>
        <fullName evidence="3">DUF6794 domain-containing protein</fullName>
    </recommendedName>
</protein>
<proteinExistence type="predicted"/>
<dbReference type="InterPro" id="IPR046744">
    <property type="entry name" value="DUF6794"/>
</dbReference>
<evidence type="ECO:0000256" key="2">
    <source>
        <dbReference type="SAM" id="SignalP"/>
    </source>
</evidence>
<evidence type="ECO:0000313" key="4">
    <source>
        <dbReference type="EMBL" id="NYA72728.1"/>
    </source>
</evidence>
<keyword evidence="5" id="KW-1185">Reference proteome</keyword>
<dbReference type="EMBL" id="JACBJI010000012">
    <property type="protein sequence ID" value="NYA72728.1"/>
    <property type="molecule type" value="Genomic_DNA"/>
</dbReference>
<organism evidence="4 5">
    <name type="scientific">Flavobacterium agri</name>
    <dbReference type="NCBI Taxonomy" id="2743471"/>
    <lineage>
        <taxon>Bacteria</taxon>
        <taxon>Pseudomonadati</taxon>
        <taxon>Bacteroidota</taxon>
        <taxon>Flavobacteriia</taxon>
        <taxon>Flavobacteriales</taxon>
        <taxon>Flavobacteriaceae</taxon>
        <taxon>Flavobacterium</taxon>
    </lineage>
</organism>
<comment type="caution">
    <text evidence="4">The sequence shown here is derived from an EMBL/GenBank/DDBJ whole genome shotgun (WGS) entry which is preliminary data.</text>
</comment>
<feature type="signal peptide" evidence="2">
    <location>
        <begin position="1"/>
        <end position="20"/>
    </location>
</feature>
<accession>A0A7Y8Y539</accession>
<reference evidence="4 5" key="1">
    <citation type="submission" date="2020-07" db="EMBL/GenBank/DDBJ databases">
        <authorList>
            <person name="Sun Q."/>
        </authorList>
    </citation>
    <scope>NUCLEOTIDE SEQUENCE [LARGE SCALE GENOMIC DNA]</scope>
    <source>
        <strain evidence="4 5">MAH-1</strain>
    </source>
</reference>
<dbReference type="RefSeq" id="WP_176007538.1">
    <property type="nucleotide sequence ID" value="NZ_JABWMI010000027.1"/>
</dbReference>
<evidence type="ECO:0000259" key="3">
    <source>
        <dbReference type="Pfam" id="PF20594"/>
    </source>
</evidence>
<sequence length="375" mass="44592">MKLRTIYIIISLLICSTNFGQSVKTPKNLKQAVKWLDASTTDSIKTAIKSSKNDTIKNINYPYKGKFKTIYDWTSSDNPNSKISDYLNKKGIFYHDDEVILICFKNYLLFGKFNEKEILAPFQKLEAKWNVEDEVRYTTDSLRGHYIPKNLEDSFKSLDRIYSDSIKVEITKLSEDEYISGNYRFGIGLWMRNNWQLWGGSRLSKFFRDNGINHPESMSVVLLESYHRYLNHQDLKFQEQKETYLKYEEEEKIRQQKRLEEELSQKKKDFDELKIGDILEFNYKYQFSSEEQESKWMDDSCIAKGILIEKNEKLLTIKVQVTEACGKRGIVIYSNDDHHIFNKKKKRLTSPEKREIEYLKEKEAAWFNVEDWDKM</sequence>